<keyword evidence="3" id="KW-1185">Reference proteome</keyword>
<feature type="region of interest" description="Disordered" evidence="1">
    <location>
        <begin position="204"/>
        <end position="238"/>
    </location>
</feature>
<gene>
    <name evidence="2" type="ORF">GCE9029_02787</name>
</gene>
<dbReference type="RefSeq" id="WP_062663867.1">
    <property type="nucleotide sequence ID" value="NZ_FIZX01000002.1"/>
</dbReference>
<evidence type="ECO:0000256" key="1">
    <source>
        <dbReference type="SAM" id="MobiDB-lite"/>
    </source>
</evidence>
<organism evidence="2 3">
    <name type="scientific">Grimontia celer</name>
    <dbReference type="NCBI Taxonomy" id="1796497"/>
    <lineage>
        <taxon>Bacteria</taxon>
        <taxon>Pseudomonadati</taxon>
        <taxon>Pseudomonadota</taxon>
        <taxon>Gammaproteobacteria</taxon>
        <taxon>Vibrionales</taxon>
        <taxon>Vibrionaceae</taxon>
        <taxon>Grimontia</taxon>
    </lineage>
</organism>
<dbReference type="AlphaFoldDB" id="A0A128F5D8"/>
<feature type="region of interest" description="Disordered" evidence="1">
    <location>
        <begin position="55"/>
        <end position="166"/>
    </location>
</feature>
<dbReference type="OrthoDB" id="5917865at2"/>
<feature type="compositionally biased region" description="Polar residues" evidence="1">
    <location>
        <begin position="116"/>
        <end position="129"/>
    </location>
</feature>
<accession>A0A128F5D8</accession>
<dbReference type="EMBL" id="FIZX01000002">
    <property type="protein sequence ID" value="CZF81725.1"/>
    <property type="molecule type" value="Genomic_DNA"/>
</dbReference>
<sequence length="283" mass="30890">MSRGLSQFLRRNVSGEQSLKPVVHSYYSHAGETISNTGADSASDSVTEWLTPELTNSKVERTQNQHSETSPAATSNNSLSQRIDKNIETGFYREVDSLQLPTSPDSPTSPDKVMSHSIQSSKTDVQLTSDEQDSSNVERRGITDNQPTNSTNVEAPSSDFSHPESNNTTLAELRDLEQASHSVVPETQQRSAKRRDFTKQVAASILGNESDSTRTDNKISASPVESALSAESEGSPQDHLEVSVTIGHVSIVPAPKAAEKKTPSWKPPVSLSDYLRERQEGKR</sequence>
<dbReference type="STRING" id="1796497.GCE9029_02787"/>
<feature type="compositionally biased region" description="Polar residues" evidence="1">
    <location>
        <begin position="143"/>
        <end position="166"/>
    </location>
</feature>
<protein>
    <submittedName>
        <fullName evidence="2">Uncharacterized protein</fullName>
    </submittedName>
</protein>
<evidence type="ECO:0000313" key="2">
    <source>
        <dbReference type="EMBL" id="CZF81725.1"/>
    </source>
</evidence>
<reference evidence="3" key="1">
    <citation type="submission" date="2016-02" db="EMBL/GenBank/DDBJ databases">
        <authorList>
            <person name="Rodrigo-Torres Lidia"/>
            <person name="Arahal R.David."/>
        </authorList>
    </citation>
    <scope>NUCLEOTIDE SEQUENCE [LARGE SCALE GENOMIC DNA]</scope>
    <source>
        <strain evidence="3">CECT 9029</strain>
    </source>
</reference>
<feature type="compositionally biased region" description="Low complexity" evidence="1">
    <location>
        <begin position="97"/>
        <end position="111"/>
    </location>
</feature>
<dbReference type="Proteomes" id="UP000071641">
    <property type="component" value="Unassembled WGS sequence"/>
</dbReference>
<feature type="region of interest" description="Disordered" evidence="1">
    <location>
        <begin position="253"/>
        <end position="283"/>
    </location>
</feature>
<feature type="compositionally biased region" description="Basic and acidic residues" evidence="1">
    <location>
        <begin position="274"/>
        <end position="283"/>
    </location>
</feature>
<proteinExistence type="predicted"/>
<evidence type="ECO:0000313" key="3">
    <source>
        <dbReference type="Proteomes" id="UP000071641"/>
    </source>
</evidence>
<feature type="compositionally biased region" description="Polar residues" evidence="1">
    <location>
        <begin position="64"/>
        <end position="81"/>
    </location>
</feature>
<feature type="compositionally biased region" description="Basic and acidic residues" evidence="1">
    <location>
        <begin position="82"/>
        <end position="96"/>
    </location>
</feature>
<name>A0A128F5D8_9GAMM</name>